<dbReference type="InterPro" id="IPR038973">
    <property type="entry name" value="MutL/Mlh/Pms-like"/>
</dbReference>
<reference evidence="7 8" key="1">
    <citation type="journal article" date="2018" name="BMC Genomics">
        <title>Comparative genome analyses reveal sequence features reflecting distinct modes of host-adaptation between dicot and monocot powdery mildew.</title>
        <authorList>
            <person name="Wu Y."/>
            <person name="Ma X."/>
            <person name="Pan Z."/>
            <person name="Kale S.D."/>
            <person name="Song Y."/>
            <person name="King H."/>
            <person name="Zhang Q."/>
            <person name="Presley C."/>
            <person name="Deng X."/>
            <person name="Wei C.I."/>
            <person name="Xiao S."/>
        </authorList>
    </citation>
    <scope>NUCLEOTIDE SEQUENCE [LARGE SCALE GENOMIC DNA]</scope>
    <source>
        <strain evidence="7">UMSG3</strain>
    </source>
</reference>
<keyword evidence="2" id="KW-0227">DNA damage</keyword>
<dbReference type="InterPro" id="IPR013507">
    <property type="entry name" value="DNA_mismatch_S5_2-like"/>
</dbReference>
<feature type="domain" description="DNA mismatch repair protein S5" evidence="6">
    <location>
        <begin position="217"/>
        <end position="356"/>
    </location>
</feature>
<proteinExistence type="inferred from homology"/>
<protein>
    <recommendedName>
        <fullName evidence="3">DNA mismatch repair protein PMS1</fullName>
    </recommendedName>
</protein>
<dbReference type="EMBL" id="MCBQ01018564">
    <property type="protein sequence ID" value="RKF57877.1"/>
    <property type="molecule type" value="Genomic_DNA"/>
</dbReference>
<dbReference type="NCBIfam" id="TIGR00585">
    <property type="entry name" value="mutl"/>
    <property type="match status" value="1"/>
</dbReference>
<dbReference type="STRING" id="62708.A0A420HKC8"/>
<dbReference type="PROSITE" id="PS00058">
    <property type="entry name" value="DNA_MISMATCH_REPAIR_1"/>
    <property type="match status" value="1"/>
</dbReference>
<dbReference type="InterPro" id="IPR014721">
    <property type="entry name" value="Ribsml_uS5_D2-typ_fold_subgr"/>
</dbReference>
<dbReference type="Pfam" id="PF13589">
    <property type="entry name" value="HATPase_c_3"/>
    <property type="match status" value="1"/>
</dbReference>
<evidence type="ECO:0000313" key="8">
    <source>
        <dbReference type="Proteomes" id="UP000283383"/>
    </source>
</evidence>
<feature type="domain" description="MutL C-terminal dimerisation" evidence="5">
    <location>
        <begin position="831"/>
        <end position="996"/>
    </location>
</feature>
<feature type="compositionally biased region" description="Polar residues" evidence="4">
    <location>
        <begin position="591"/>
        <end position="601"/>
    </location>
</feature>
<feature type="region of interest" description="Disordered" evidence="4">
    <location>
        <begin position="585"/>
        <end position="626"/>
    </location>
</feature>
<dbReference type="InterPro" id="IPR037198">
    <property type="entry name" value="MutL_C_sf"/>
</dbReference>
<feature type="compositionally biased region" description="Basic residues" evidence="4">
    <location>
        <begin position="452"/>
        <end position="467"/>
    </location>
</feature>
<dbReference type="InterPro" id="IPR002099">
    <property type="entry name" value="MutL/Mlh/PMS"/>
</dbReference>
<dbReference type="GO" id="GO:0016887">
    <property type="term" value="F:ATP hydrolysis activity"/>
    <property type="evidence" value="ECO:0007669"/>
    <property type="project" value="InterPro"/>
</dbReference>
<keyword evidence="8" id="KW-1185">Reference proteome</keyword>
<dbReference type="SUPFAM" id="SSF55874">
    <property type="entry name" value="ATPase domain of HSP90 chaperone/DNA topoisomerase II/histidine kinase"/>
    <property type="match status" value="1"/>
</dbReference>
<dbReference type="GO" id="GO:0005524">
    <property type="term" value="F:ATP binding"/>
    <property type="evidence" value="ECO:0007669"/>
    <property type="project" value="InterPro"/>
</dbReference>
<comment type="caution">
    <text evidence="7">The sequence shown here is derived from an EMBL/GenBank/DDBJ whole genome shotgun (WGS) entry which is preliminary data.</text>
</comment>
<feature type="region of interest" description="Disordered" evidence="4">
    <location>
        <begin position="638"/>
        <end position="688"/>
    </location>
</feature>
<dbReference type="InterPro" id="IPR020568">
    <property type="entry name" value="Ribosomal_Su5_D2-typ_SF"/>
</dbReference>
<dbReference type="InterPro" id="IPR014790">
    <property type="entry name" value="MutL_C"/>
</dbReference>
<evidence type="ECO:0000256" key="3">
    <source>
        <dbReference type="ARBA" id="ARBA00070941"/>
    </source>
</evidence>
<organism evidence="7 8">
    <name type="scientific">Golovinomyces cichoracearum</name>
    <dbReference type="NCBI Taxonomy" id="62708"/>
    <lineage>
        <taxon>Eukaryota</taxon>
        <taxon>Fungi</taxon>
        <taxon>Dikarya</taxon>
        <taxon>Ascomycota</taxon>
        <taxon>Pezizomycotina</taxon>
        <taxon>Leotiomycetes</taxon>
        <taxon>Erysiphales</taxon>
        <taxon>Erysiphaceae</taxon>
        <taxon>Golovinomyces</taxon>
    </lineage>
</organism>
<feature type="region of interest" description="Disordered" evidence="4">
    <location>
        <begin position="414"/>
        <end position="469"/>
    </location>
</feature>
<dbReference type="InterPro" id="IPR014762">
    <property type="entry name" value="DNA_mismatch_repair_CS"/>
</dbReference>
<name>A0A420HKC8_9PEZI</name>
<comment type="similarity">
    <text evidence="1">Belongs to the DNA mismatch repair MutL/HexB family.</text>
</comment>
<dbReference type="Gene3D" id="3.30.1370.100">
    <property type="entry name" value="MutL, C-terminal domain, regulatory subdomain"/>
    <property type="match status" value="1"/>
</dbReference>
<feature type="compositionally biased region" description="Polar residues" evidence="4">
    <location>
        <begin position="638"/>
        <end position="648"/>
    </location>
</feature>
<dbReference type="GO" id="GO:0140664">
    <property type="term" value="F:ATP-dependent DNA damage sensor activity"/>
    <property type="evidence" value="ECO:0007669"/>
    <property type="project" value="InterPro"/>
</dbReference>
<evidence type="ECO:0000259" key="5">
    <source>
        <dbReference type="SMART" id="SM00853"/>
    </source>
</evidence>
<evidence type="ECO:0000256" key="4">
    <source>
        <dbReference type="SAM" id="MobiDB-lite"/>
    </source>
</evidence>
<dbReference type="GO" id="GO:0032389">
    <property type="term" value="C:MutLalpha complex"/>
    <property type="evidence" value="ECO:0007669"/>
    <property type="project" value="TreeGrafter"/>
</dbReference>
<dbReference type="Gene3D" id="3.30.565.10">
    <property type="entry name" value="Histidine kinase-like ATPase, C-terminal domain"/>
    <property type="match status" value="1"/>
</dbReference>
<dbReference type="Gene3D" id="3.30.230.10">
    <property type="match status" value="1"/>
</dbReference>
<dbReference type="CDD" id="cd03484">
    <property type="entry name" value="MutL_Trans_hPMS_2_like"/>
    <property type="match status" value="1"/>
</dbReference>
<dbReference type="Pfam" id="PF01119">
    <property type="entry name" value="DNA_mis_repair"/>
    <property type="match status" value="1"/>
</dbReference>
<dbReference type="SMART" id="SM01340">
    <property type="entry name" value="DNA_mis_repair"/>
    <property type="match status" value="1"/>
</dbReference>
<dbReference type="FunFam" id="3.30.565.10:FF:000014">
    <property type="entry name" value="Mismatch repair endonuclease pms1, putative"/>
    <property type="match status" value="1"/>
</dbReference>
<sequence>MATIKAIEGGAVHQIQSGQVIVDLCSVVKELVENSLDAGATSIDVRFKNQGLDAIEIQDNGHGIPPHNYETIALKHHTSKLSTYSDLLNLKTFGFRGEALSSLCALAQISVITCLTEDFPKGTKLEFETSGKLKEKRTIAAQKGTTISVQSIFGNLPVRRQELVRNIKREWNKMTNILSQYACIQIGVKFSVTQQTERGKKTIVFSTKGNNLSKDNIINIFGAKALSTLVPLEINLKVDSSIGPTDKQNLPDSKTTNNVRIVGHVSLPLSGENRQIPDKQMFFVNSRPCHLPQVAKTFNEAFRSYDSLSPPFIFANLELDTHLYDVNVSPDKRTILLHNQGKILEALKLALFELIESRKSMIPASRLSVQKQEIYKQSQISYHSSPISEAVNTPTASIKLVHKQENLTSKEDDQGFEDLHHNSGDSVLVSNSSSRGLVDDDDDDDDDDGKRLSLKSKSQKYQKHKSKHEISIKNPEIYHKNTEQSCFVTQTSGIWDEEADAASMNKLKRSNNNDDLSSERLFQEPDYKRCRRSQMTNIHSEDSFLSIDYLEKTNHSVTNRNPGILFRQVRCPEMAKITIGDKTTIDPIGTSYLSRNMSDFSSPLKGRDKDKKRPPNLPSNSPSNFGLNLSNRFSASAFASGTQSQTTSDENDDPSKNDSEVEKSQELSHISPIFSEDSDESDCETPGAFSVLLPSNATVVSEDMELSTDSRCTEDKNYIDENKKKAYEEAKVRELIREAEISGVTSPQDRINRSRLLLKGMRKKDSTLNHVQTVEIDMSQIKQEIRLLERIQSSFLSPPSVVKVDEGINSLIAEEKLSLKISKSDFHEMKIIGQFNLGFIIVSRSSDTSKSTDIDSRDDDDLFIIDQHASDEKYNFERLQATTILQCQKLVVPKILHLTALDEEIIMEHMPTLQSNGFIISVDQSGHRPVGNRCELTSLPLSRETTFSLSDLRELLNLLADHPFSSDSTMIPRPSRVQKMLAMRACRSSIMIGKTLTHKQMKKVVSHLGELDKPWNCPHGRPTMRHLCGLGMWDRNIWKGDMTNLSGKVWQDYIVRNASNIDSTKDKFYTD</sequence>
<dbReference type="GO" id="GO:0000710">
    <property type="term" value="P:meiotic mismatch repair"/>
    <property type="evidence" value="ECO:0007669"/>
    <property type="project" value="UniProtKB-ARBA"/>
</dbReference>
<gene>
    <name evidence="7" type="ORF">GcM3_185010</name>
</gene>
<dbReference type="GO" id="GO:0030983">
    <property type="term" value="F:mismatched DNA binding"/>
    <property type="evidence" value="ECO:0007669"/>
    <property type="project" value="InterPro"/>
</dbReference>
<evidence type="ECO:0000256" key="2">
    <source>
        <dbReference type="ARBA" id="ARBA00022763"/>
    </source>
</evidence>
<dbReference type="PANTHER" id="PTHR10073:SF52">
    <property type="entry name" value="MISMATCH REPAIR ENDONUCLEASE PMS2"/>
    <property type="match status" value="1"/>
</dbReference>
<dbReference type="InterPro" id="IPR042120">
    <property type="entry name" value="MutL_C_dimsub"/>
</dbReference>
<dbReference type="SUPFAM" id="SSF118116">
    <property type="entry name" value="DNA mismatch repair protein MutL"/>
    <property type="match status" value="1"/>
</dbReference>
<feature type="compositionally biased region" description="Basic and acidic residues" evidence="4">
    <location>
        <begin position="653"/>
        <end position="666"/>
    </location>
</feature>
<dbReference type="AlphaFoldDB" id="A0A420HKC8"/>
<evidence type="ECO:0000313" key="7">
    <source>
        <dbReference type="EMBL" id="RKF57877.1"/>
    </source>
</evidence>
<dbReference type="Gene3D" id="3.30.1540.20">
    <property type="entry name" value="MutL, C-terminal domain, dimerisation subdomain"/>
    <property type="match status" value="1"/>
</dbReference>
<dbReference type="SMART" id="SM00853">
    <property type="entry name" value="MutL_C"/>
    <property type="match status" value="1"/>
</dbReference>
<evidence type="ECO:0000259" key="6">
    <source>
        <dbReference type="SMART" id="SM01340"/>
    </source>
</evidence>
<dbReference type="CDD" id="cd16926">
    <property type="entry name" value="HATPase_MutL-MLH-PMS-like"/>
    <property type="match status" value="1"/>
</dbReference>
<feature type="compositionally biased region" description="Low complexity" evidence="4">
    <location>
        <begin position="424"/>
        <end position="436"/>
    </location>
</feature>
<dbReference type="PANTHER" id="PTHR10073">
    <property type="entry name" value="DNA MISMATCH REPAIR PROTEIN MLH, PMS, MUTL"/>
    <property type="match status" value="1"/>
</dbReference>
<dbReference type="SUPFAM" id="SSF54211">
    <property type="entry name" value="Ribosomal protein S5 domain 2-like"/>
    <property type="match status" value="1"/>
</dbReference>
<dbReference type="InterPro" id="IPR042121">
    <property type="entry name" value="MutL_C_regsub"/>
</dbReference>
<dbReference type="InterPro" id="IPR036890">
    <property type="entry name" value="HATPase_C_sf"/>
</dbReference>
<dbReference type="FunFam" id="3.30.1370.100:FF:000001">
    <property type="entry name" value="Mismatch repair endonuclease pms1, putative"/>
    <property type="match status" value="1"/>
</dbReference>
<evidence type="ECO:0000256" key="1">
    <source>
        <dbReference type="ARBA" id="ARBA00006082"/>
    </source>
</evidence>
<feature type="compositionally biased region" description="Basic and acidic residues" evidence="4">
    <location>
        <begin position="414"/>
        <end position="423"/>
    </location>
</feature>
<dbReference type="Proteomes" id="UP000283383">
    <property type="component" value="Unassembled WGS sequence"/>
</dbReference>
<dbReference type="Pfam" id="PF08676">
    <property type="entry name" value="MutL_C"/>
    <property type="match status" value="1"/>
</dbReference>
<accession>A0A420HKC8</accession>